<dbReference type="OrthoDB" id="5516148at2"/>
<sequence length="244" mass="28576">MEDFIILSPGQRLRKLRKKLGMTQAELASDNISKNYISMFENGKRPINVINATYLAEAINQKAKEKNIDIFIKPSYFIKNERDIAREMCLEIIEEVSQNQMNKYSKYKNLYKAIYISSQYGFIDLLAQALEFKGKTLFREGLYFCAMTHLSKSLLYYFQEGNKEGIYNCYLAIGQIHFMDENYEAAIAYFNLASAYGNEDNILYYRALCHYKLGHYKIARNIIDKIIFKDERVLKLEKNISNIV</sequence>
<evidence type="ECO:0000313" key="2">
    <source>
        <dbReference type="EMBL" id="SDW46338.1"/>
    </source>
</evidence>
<dbReference type="SUPFAM" id="SSF47413">
    <property type="entry name" value="lambda repressor-like DNA-binding domains"/>
    <property type="match status" value="1"/>
</dbReference>
<gene>
    <name evidence="2" type="ORF">SAMN05660923_00784</name>
</gene>
<dbReference type="InterPro" id="IPR010982">
    <property type="entry name" value="Lambda_DNA-bd_dom_sf"/>
</dbReference>
<dbReference type="Gene3D" id="1.10.260.40">
    <property type="entry name" value="lambda repressor-like DNA-binding domains"/>
    <property type="match status" value="1"/>
</dbReference>
<dbReference type="EMBL" id="FNNG01000002">
    <property type="protein sequence ID" value="SDW46338.1"/>
    <property type="molecule type" value="Genomic_DNA"/>
</dbReference>
<evidence type="ECO:0000313" key="3">
    <source>
        <dbReference type="Proteomes" id="UP000198828"/>
    </source>
</evidence>
<dbReference type="Pfam" id="PF01381">
    <property type="entry name" value="HTH_3"/>
    <property type="match status" value="1"/>
</dbReference>
<name>A0A1H2TRI0_9FIRM</name>
<protein>
    <submittedName>
        <fullName evidence="2">TPR repeat-containing protein</fullName>
    </submittedName>
</protein>
<dbReference type="AlphaFoldDB" id="A0A1H2TRI0"/>
<reference evidence="2 3" key="1">
    <citation type="submission" date="2016-10" db="EMBL/GenBank/DDBJ databases">
        <authorList>
            <person name="de Groot N.N."/>
        </authorList>
    </citation>
    <scope>NUCLEOTIDE SEQUENCE [LARGE SCALE GENOMIC DNA]</scope>
    <source>
        <strain evidence="2 3">DSM 23310</strain>
    </source>
</reference>
<keyword evidence="3" id="KW-1185">Reference proteome</keyword>
<dbReference type="PROSITE" id="PS50943">
    <property type="entry name" value="HTH_CROC1"/>
    <property type="match status" value="1"/>
</dbReference>
<dbReference type="CDD" id="cd00093">
    <property type="entry name" value="HTH_XRE"/>
    <property type="match status" value="1"/>
</dbReference>
<dbReference type="Gene3D" id="1.25.40.10">
    <property type="entry name" value="Tetratricopeptide repeat domain"/>
    <property type="match status" value="1"/>
</dbReference>
<dbReference type="Proteomes" id="UP000198828">
    <property type="component" value="Unassembled WGS sequence"/>
</dbReference>
<proteinExistence type="predicted"/>
<feature type="domain" description="HTH cro/C1-type" evidence="1">
    <location>
        <begin position="13"/>
        <end position="66"/>
    </location>
</feature>
<dbReference type="GO" id="GO:0003677">
    <property type="term" value="F:DNA binding"/>
    <property type="evidence" value="ECO:0007669"/>
    <property type="project" value="InterPro"/>
</dbReference>
<dbReference type="SMART" id="SM00530">
    <property type="entry name" value="HTH_XRE"/>
    <property type="match status" value="1"/>
</dbReference>
<evidence type="ECO:0000259" key="1">
    <source>
        <dbReference type="PROSITE" id="PS50943"/>
    </source>
</evidence>
<dbReference type="InterPro" id="IPR011990">
    <property type="entry name" value="TPR-like_helical_dom_sf"/>
</dbReference>
<organism evidence="2 3">
    <name type="scientific">Tepidimicrobium xylanilyticum</name>
    <dbReference type="NCBI Taxonomy" id="1123352"/>
    <lineage>
        <taxon>Bacteria</taxon>
        <taxon>Bacillati</taxon>
        <taxon>Bacillota</taxon>
        <taxon>Tissierellia</taxon>
        <taxon>Tissierellales</taxon>
        <taxon>Tepidimicrobiaceae</taxon>
        <taxon>Tepidimicrobium</taxon>
    </lineage>
</organism>
<dbReference type="SUPFAM" id="SSF48452">
    <property type="entry name" value="TPR-like"/>
    <property type="match status" value="1"/>
</dbReference>
<dbReference type="InterPro" id="IPR001387">
    <property type="entry name" value="Cro/C1-type_HTH"/>
</dbReference>
<dbReference type="RefSeq" id="WP_093751062.1">
    <property type="nucleotide sequence ID" value="NZ_BSYN01000002.1"/>
</dbReference>
<accession>A0A1H2TRI0</accession>